<sequence>MEKKRDKRYNGPNRLIILLLFNVLFVARETSAEMKSTDSSQDEVISDGKPLVGVDLYLDVTLNQTHIGLAHFGYDNNTLYASADSLRRIGLRIDPKTPDPVSLSAIPQLRVDYDAKLQTLGLTAPLALLDMGTTQLNEKDTTNPQATTSRGLVLNYDLYASQEKSTQNSASAYSELRAFSGLGVLSSTQIARYTNNNEDYDQHNGVTRLDTSWRSSFPDKVLSVTVGDTFTSSLNWSRPTRIAGLQIGTDYSLQPYTPTTPLPSFFGSATLPSSVELYMNGVKYYNGEVPAGNFEINTLPNINGVGTGQVAMTDALGKTTLQSFSFYNDQSLLRKGITEWSAEVGVVRNDYGYSSFDYASTPALSGTWRHGFTNGFTAGAHAEATDSLVNGGFSTDWVPGTRSGTFSAALAMSADSGKHGLLYSLGYRWSDNRFSFSTSTIATINDYHDVATRYGQAPPALNQSTVVGYSTDAFGSFSVGYLQFRTPGESTQRYSNASWYKPLTDNIYLNAGLNQNIDRSRDRSLYLMVSISLENGINASSTVQQNNDQMSYTLNASKTQPSEGGWGWNMALNRQESQQNGQGELGYLGRYGKVYGGYSRLSDNQTAYAGADGALVLMGGGLFASRNITNGFAVVSTDGIPDVPVLLQNNPIGTSNSSGLLLVTPLNSYQENEISINPLNLPANMRIDPVNAIAIPADRSGAMVNFTVKTVRSALIVVKDAKGSVIPEGSTAIVNGDRAQQAMVGFDGMVYFDTLKAHNTLNVTTSAGVCTAQFDYPDKARDIPQIGPLTCQ</sequence>
<proteinExistence type="predicted"/>
<keyword evidence="3" id="KW-1185">Reference proteome</keyword>
<dbReference type="Pfam" id="PF00577">
    <property type="entry name" value="Usher"/>
    <property type="match status" value="1"/>
</dbReference>
<dbReference type="Gene3D" id="2.60.40.3110">
    <property type="match status" value="1"/>
</dbReference>
<name>A0A2T2Y595_9ENTR</name>
<dbReference type="GO" id="GO:0015473">
    <property type="term" value="F:fimbrial usher porin activity"/>
    <property type="evidence" value="ECO:0007669"/>
    <property type="project" value="InterPro"/>
</dbReference>
<dbReference type="GO" id="GO:0009279">
    <property type="term" value="C:cell outer membrane"/>
    <property type="evidence" value="ECO:0007669"/>
    <property type="project" value="TreeGrafter"/>
</dbReference>
<protein>
    <submittedName>
        <fullName evidence="2">Fimbrial protein</fullName>
    </submittedName>
</protein>
<dbReference type="PANTHER" id="PTHR30451:SF5">
    <property type="entry name" value="SLR0019 PROTEIN"/>
    <property type="match status" value="1"/>
</dbReference>
<evidence type="ECO:0000313" key="2">
    <source>
        <dbReference type="EMBL" id="PSR47711.1"/>
    </source>
</evidence>
<dbReference type="InterPro" id="IPR042186">
    <property type="entry name" value="FimD_plug_dom"/>
</dbReference>
<dbReference type="STRING" id="1006000.GKAS_03412"/>
<dbReference type="InterPro" id="IPR025949">
    <property type="entry name" value="PapC-like_C"/>
</dbReference>
<dbReference type="InterPro" id="IPR000015">
    <property type="entry name" value="Fimb_usher"/>
</dbReference>
<dbReference type="InterPro" id="IPR043142">
    <property type="entry name" value="PapC-like_C_sf"/>
</dbReference>
<evidence type="ECO:0000259" key="1">
    <source>
        <dbReference type="Pfam" id="PF13953"/>
    </source>
</evidence>
<evidence type="ECO:0000313" key="3">
    <source>
        <dbReference type="Proteomes" id="UP000240892"/>
    </source>
</evidence>
<feature type="domain" description="PapC-like C-terminal" evidence="1">
    <location>
        <begin position="715"/>
        <end position="777"/>
    </location>
</feature>
<dbReference type="GO" id="GO:0009297">
    <property type="term" value="P:pilus assembly"/>
    <property type="evidence" value="ECO:0007669"/>
    <property type="project" value="InterPro"/>
</dbReference>
<accession>A0A2T2Y595</accession>
<gene>
    <name evidence="2" type="ORF">C8256_05135</name>
</gene>
<dbReference type="Gene3D" id="2.60.40.2070">
    <property type="match status" value="1"/>
</dbReference>
<dbReference type="AlphaFoldDB" id="A0A2T2Y595"/>
<organism evidence="2 3">
    <name type="scientific">Kluyvera genomosp. 2</name>
    <dbReference type="NCBI Taxonomy" id="2774054"/>
    <lineage>
        <taxon>Bacteria</taxon>
        <taxon>Pseudomonadati</taxon>
        <taxon>Pseudomonadota</taxon>
        <taxon>Gammaproteobacteria</taxon>
        <taxon>Enterobacterales</taxon>
        <taxon>Enterobacteriaceae</taxon>
        <taxon>Kluyvera</taxon>
    </lineage>
</organism>
<reference evidence="2 3" key="1">
    <citation type="submission" date="2018-03" db="EMBL/GenBank/DDBJ databases">
        <title>First report of an OXA-48+CTX-M-M-producing Kluyvera ascorbata clone recovered from patients admitted in a University Hospital in Madrid, Spain.</title>
        <authorList>
            <person name="Hernandez-Garcia M."/>
            <person name="Leon-Sampedro R."/>
            <person name="Perez-Viso B."/>
            <person name="Morosini M.I."/>
            <person name="Lopez-Fresnena N."/>
            <person name="Coque T.M."/>
            <person name="Bonten M."/>
            <person name="Malhotra-Kumar S."/>
            <person name="Ruiz-Garbajosa P."/>
            <person name="Canton R."/>
        </authorList>
    </citation>
    <scope>NUCLEOTIDE SEQUENCE [LARGE SCALE GENOMIC DNA]</scope>
    <source>
        <strain evidence="2 3">KA2</strain>
    </source>
</reference>
<dbReference type="Pfam" id="PF13953">
    <property type="entry name" value="PapC_C"/>
    <property type="match status" value="1"/>
</dbReference>
<comment type="caution">
    <text evidence="2">The sequence shown here is derived from an EMBL/GenBank/DDBJ whole genome shotgun (WGS) entry which is preliminary data.</text>
</comment>
<dbReference type="PANTHER" id="PTHR30451">
    <property type="entry name" value="OUTER MEMBRANE USHER PROTEIN"/>
    <property type="match status" value="1"/>
</dbReference>
<dbReference type="Proteomes" id="UP000240892">
    <property type="component" value="Unassembled WGS sequence"/>
</dbReference>
<dbReference type="EMBL" id="PYHO01000003">
    <property type="protein sequence ID" value="PSR47711.1"/>
    <property type="molecule type" value="Genomic_DNA"/>
</dbReference>
<dbReference type="Gene3D" id="2.60.40.2610">
    <property type="entry name" value="Outer membrane usher protein FimD, plug domain"/>
    <property type="match status" value="1"/>
</dbReference>